<evidence type="ECO:0000259" key="1">
    <source>
        <dbReference type="Pfam" id="PF01498"/>
    </source>
</evidence>
<protein>
    <recommendedName>
        <fullName evidence="1">Transposase Tc1-like domain-containing protein</fullName>
    </recommendedName>
</protein>
<feature type="domain" description="Transposase Tc1-like" evidence="1">
    <location>
        <begin position="63"/>
        <end position="118"/>
    </location>
</feature>
<reference evidence="2" key="1">
    <citation type="submission" date="2023-05" db="EMBL/GenBank/DDBJ databases">
        <authorList>
            <person name="Stuckert A."/>
        </authorList>
    </citation>
    <scope>NUCLEOTIDE SEQUENCE</scope>
</reference>
<feature type="non-terminal residue" evidence="2">
    <location>
        <position position="137"/>
    </location>
</feature>
<comment type="caution">
    <text evidence="2">The sequence shown here is derived from an EMBL/GenBank/DDBJ whole genome shotgun (WGS) entry which is preliminary data.</text>
</comment>
<keyword evidence="3" id="KW-1185">Reference proteome</keyword>
<evidence type="ECO:0000313" key="2">
    <source>
        <dbReference type="EMBL" id="CAI9537750.1"/>
    </source>
</evidence>
<dbReference type="Pfam" id="PF01498">
    <property type="entry name" value="HTH_Tnp_Tc3_2"/>
    <property type="match status" value="1"/>
</dbReference>
<accession>A0ABN9ARE7</accession>
<dbReference type="EMBL" id="CATNWA010000678">
    <property type="protein sequence ID" value="CAI9537750.1"/>
    <property type="molecule type" value="Genomic_DNA"/>
</dbReference>
<evidence type="ECO:0000313" key="3">
    <source>
        <dbReference type="Proteomes" id="UP001162483"/>
    </source>
</evidence>
<dbReference type="InterPro" id="IPR002492">
    <property type="entry name" value="Transposase_Tc1-like"/>
</dbReference>
<organism evidence="2 3">
    <name type="scientific">Staurois parvus</name>
    <dbReference type="NCBI Taxonomy" id="386267"/>
    <lineage>
        <taxon>Eukaryota</taxon>
        <taxon>Metazoa</taxon>
        <taxon>Chordata</taxon>
        <taxon>Craniata</taxon>
        <taxon>Vertebrata</taxon>
        <taxon>Euteleostomi</taxon>
        <taxon>Amphibia</taxon>
        <taxon>Batrachia</taxon>
        <taxon>Anura</taxon>
        <taxon>Neobatrachia</taxon>
        <taxon>Ranoidea</taxon>
        <taxon>Ranidae</taxon>
        <taxon>Staurois</taxon>
    </lineage>
</organism>
<name>A0ABN9ARE7_9NEOB</name>
<proteinExistence type="predicted"/>
<sequence>CRLLLQTFVKDCAISPNPGNFLATKYSTVSCRWYITKWKQLGTTATQSRSGRPRKMIEQGQHMLKRTVCKSRQLSAESMAKDLQISSGLQISTTTMRRELHGMGFHGRTAASNPYITKCITLEQWRCVLWSDKSHFS</sequence>
<feature type="non-terminal residue" evidence="2">
    <location>
        <position position="1"/>
    </location>
</feature>
<gene>
    <name evidence="2" type="ORF">SPARVUS_LOCUS1277808</name>
</gene>
<dbReference type="Proteomes" id="UP001162483">
    <property type="component" value="Unassembled WGS sequence"/>
</dbReference>